<evidence type="ECO:0000256" key="11">
    <source>
        <dbReference type="ARBA" id="ARBA00023242"/>
    </source>
</evidence>
<keyword evidence="5" id="KW-1003">Cell membrane</keyword>
<dbReference type="FunFam" id="2.60.40.150:FF:000042">
    <property type="entry name" value="Copine 3"/>
    <property type="match status" value="1"/>
</dbReference>
<evidence type="ECO:0000256" key="6">
    <source>
        <dbReference type="ARBA" id="ARBA00022490"/>
    </source>
</evidence>
<evidence type="ECO:0000313" key="13">
    <source>
        <dbReference type="EMBL" id="RZF34674.1"/>
    </source>
</evidence>
<dbReference type="InterPro" id="IPR036465">
    <property type="entry name" value="vWFA_dom_sf"/>
</dbReference>
<proteinExistence type="inferred from homology"/>
<organism evidence="13 14">
    <name type="scientific">Laodelphax striatellus</name>
    <name type="common">Small brown planthopper</name>
    <name type="synonym">Delphax striatella</name>
    <dbReference type="NCBI Taxonomy" id="195883"/>
    <lineage>
        <taxon>Eukaryota</taxon>
        <taxon>Metazoa</taxon>
        <taxon>Ecdysozoa</taxon>
        <taxon>Arthropoda</taxon>
        <taxon>Hexapoda</taxon>
        <taxon>Insecta</taxon>
        <taxon>Pterygota</taxon>
        <taxon>Neoptera</taxon>
        <taxon>Paraneoptera</taxon>
        <taxon>Hemiptera</taxon>
        <taxon>Auchenorrhyncha</taxon>
        <taxon>Fulgoroidea</taxon>
        <taxon>Delphacidae</taxon>
        <taxon>Criomorphinae</taxon>
        <taxon>Laodelphax</taxon>
    </lineage>
</organism>
<dbReference type="InterPro" id="IPR035892">
    <property type="entry name" value="C2_domain_sf"/>
</dbReference>
<dbReference type="EMBL" id="QKKF02030722">
    <property type="protein sequence ID" value="RZF34674.1"/>
    <property type="molecule type" value="Genomic_DNA"/>
</dbReference>
<keyword evidence="8" id="KW-0677">Repeat</keyword>
<dbReference type="Gene3D" id="2.60.40.150">
    <property type="entry name" value="C2 domain"/>
    <property type="match status" value="2"/>
</dbReference>
<evidence type="ECO:0000256" key="1">
    <source>
        <dbReference type="ARBA" id="ARBA00004123"/>
    </source>
</evidence>
<keyword evidence="6" id="KW-0963">Cytoplasm</keyword>
<dbReference type="SUPFAM" id="SSF49562">
    <property type="entry name" value="C2 domain (Calcium/lipid-binding domain, CaLB)"/>
    <property type="match status" value="2"/>
</dbReference>
<keyword evidence="9" id="KW-0106">Calcium</keyword>
<keyword evidence="11" id="KW-0539">Nucleus</keyword>
<dbReference type="CDD" id="cd01459">
    <property type="entry name" value="vWA_copine_like"/>
    <property type="match status" value="1"/>
</dbReference>
<dbReference type="SUPFAM" id="SSF53300">
    <property type="entry name" value="vWA-like"/>
    <property type="match status" value="1"/>
</dbReference>
<comment type="subcellular location">
    <subcellularLocation>
        <location evidence="2">Cell membrane</location>
    </subcellularLocation>
    <subcellularLocation>
        <location evidence="3">Cytoplasm</location>
    </subcellularLocation>
    <subcellularLocation>
        <location evidence="1">Nucleus</location>
    </subcellularLocation>
</comment>
<evidence type="ECO:0000256" key="7">
    <source>
        <dbReference type="ARBA" id="ARBA00022723"/>
    </source>
</evidence>
<dbReference type="SMR" id="A0A482WME0"/>
<dbReference type="InterPro" id="IPR010734">
    <property type="entry name" value="Copine_C"/>
</dbReference>
<comment type="caution">
    <text evidence="13">The sequence shown here is derived from an EMBL/GenBank/DDBJ whole genome shotgun (WGS) entry which is preliminary data.</text>
</comment>
<dbReference type="GO" id="GO:0046872">
    <property type="term" value="F:metal ion binding"/>
    <property type="evidence" value="ECO:0007669"/>
    <property type="project" value="UniProtKB-KW"/>
</dbReference>
<dbReference type="CDD" id="cd04048">
    <property type="entry name" value="C2A_Copine"/>
    <property type="match status" value="1"/>
</dbReference>
<dbReference type="GO" id="GO:0032991">
    <property type="term" value="C:protein-containing complex"/>
    <property type="evidence" value="ECO:0007669"/>
    <property type="project" value="UniProtKB-ARBA"/>
</dbReference>
<dbReference type="GO" id="GO:0005634">
    <property type="term" value="C:nucleus"/>
    <property type="evidence" value="ECO:0007669"/>
    <property type="project" value="UniProtKB-SubCell"/>
</dbReference>
<dbReference type="PROSITE" id="PS50004">
    <property type="entry name" value="C2"/>
    <property type="match status" value="1"/>
</dbReference>
<sequence>MCVTYIRPFGESKWVEYHRTEVISNSHDPDFAAKILLPYRFEEQQPLRFDVYDVDSDSPNLEEHDFLGHVSCSLGQIVGSGKVKLPLCNRSGKGAEHLGFLFITAEELAALKDEVILKFSGHKLDRKDFFGKSDPFLEIHKAMESGDYTLVLKTEVKKWTLNPVWQPITVPVRTLCNGDYERSLKFVCYDWNASGRHSLIGEFYTNLKTLSQSPVANNRYACIHPEKQVRKKGTYIHSGEITLDQFELRPVYSFLDYIKGGTQLHCSIAIDFTGSNGNPEDPNSLHYVSPGGMPPNCYEQAITAVGSIIQDYDSDKLFPVLGFGARLPPDGKVSHEFFVNMDPNSPYCNGVQGVLDAYRSCIRQVQLYGPTNFAPVINHVAKFAATYRDGSSYFILLILTDGVITDMPQTTQAIVNASVLPLSVIIVGVGSADFTAMETLDADRVALQGANGVRAARDIVQFVPFNKFVSAGDPRTARLRLAREVLAEVPTQFVGYMKANRIAPKPPLSNVTLLPPDPEMLEIQP</sequence>
<protein>
    <recommendedName>
        <fullName evidence="12">C2 domain-containing protein</fullName>
    </recommendedName>
</protein>
<evidence type="ECO:0000256" key="3">
    <source>
        <dbReference type="ARBA" id="ARBA00004496"/>
    </source>
</evidence>
<evidence type="ECO:0000256" key="8">
    <source>
        <dbReference type="ARBA" id="ARBA00022737"/>
    </source>
</evidence>
<evidence type="ECO:0000256" key="2">
    <source>
        <dbReference type="ARBA" id="ARBA00004236"/>
    </source>
</evidence>
<dbReference type="Pfam" id="PF07002">
    <property type="entry name" value="Copine"/>
    <property type="match status" value="1"/>
</dbReference>
<dbReference type="STRING" id="195883.A0A482WME0"/>
<name>A0A482WME0_LAOST</name>
<keyword evidence="14" id="KW-1185">Reference proteome</keyword>
<dbReference type="InterPro" id="IPR002035">
    <property type="entry name" value="VWF_A"/>
</dbReference>
<feature type="domain" description="C2" evidence="12">
    <location>
        <begin position="79"/>
        <end position="220"/>
    </location>
</feature>
<dbReference type="InterPro" id="IPR045052">
    <property type="entry name" value="Copine"/>
</dbReference>
<dbReference type="InterPro" id="IPR037768">
    <property type="entry name" value="C2B_Copine"/>
</dbReference>
<dbReference type="Pfam" id="PF00168">
    <property type="entry name" value="C2"/>
    <property type="match status" value="2"/>
</dbReference>
<dbReference type="SMART" id="SM00239">
    <property type="entry name" value="C2"/>
    <property type="match status" value="1"/>
</dbReference>
<evidence type="ECO:0000256" key="9">
    <source>
        <dbReference type="ARBA" id="ARBA00022837"/>
    </source>
</evidence>
<dbReference type="AlphaFoldDB" id="A0A482WME0"/>
<dbReference type="Proteomes" id="UP000291343">
    <property type="component" value="Unassembled WGS sequence"/>
</dbReference>
<dbReference type="InParanoid" id="A0A482WME0"/>
<evidence type="ECO:0000259" key="12">
    <source>
        <dbReference type="PROSITE" id="PS50004"/>
    </source>
</evidence>
<dbReference type="GO" id="GO:0005886">
    <property type="term" value="C:plasma membrane"/>
    <property type="evidence" value="ECO:0007669"/>
    <property type="project" value="UniProtKB-SubCell"/>
</dbReference>
<accession>A0A482WME0</accession>
<reference evidence="13 14" key="1">
    <citation type="journal article" date="2017" name="Gigascience">
        <title>Genome sequence of the small brown planthopper, Laodelphax striatellus.</title>
        <authorList>
            <person name="Zhu J."/>
            <person name="Jiang F."/>
            <person name="Wang X."/>
            <person name="Yang P."/>
            <person name="Bao Y."/>
            <person name="Zhao W."/>
            <person name="Wang W."/>
            <person name="Lu H."/>
            <person name="Wang Q."/>
            <person name="Cui N."/>
            <person name="Li J."/>
            <person name="Chen X."/>
            <person name="Luo L."/>
            <person name="Yu J."/>
            <person name="Kang L."/>
            <person name="Cui F."/>
        </authorList>
    </citation>
    <scope>NUCLEOTIDE SEQUENCE [LARGE SCALE GENOMIC DNA]</scope>
    <source>
        <strain evidence="13">Lst14</strain>
    </source>
</reference>
<dbReference type="CDD" id="cd04047">
    <property type="entry name" value="C2B_Copine"/>
    <property type="match status" value="1"/>
</dbReference>
<dbReference type="PANTHER" id="PTHR10857:SF106">
    <property type="entry name" value="C2 DOMAIN-CONTAINING PROTEIN"/>
    <property type="match status" value="1"/>
</dbReference>
<evidence type="ECO:0000313" key="14">
    <source>
        <dbReference type="Proteomes" id="UP000291343"/>
    </source>
</evidence>
<evidence type="ECO:0000256" key="5">
    <source>
        <dbReference type="ARBA" id="ARBA00022475"/>
    </source>
</evidence>
<keyword evidence="7" id="KW-0479">Metal-binding</keyword>
<dbReference type="InterPro" id="IPR000008">
    <property type="entry name" value="C2_dom"/>
</dbReference>
<evidence type="ECO:0000256" key="4">
    <source>
        <dbReference type="ARBA" id="ARBA00009048"/>
    </source>
</evidence>
<dbReference type="GO" id="GO:0071277">
    <property type="term" value="P:cellular response to calcium ion"/>
    <property type="evidence" value="ECO:0007669"/>
    <property type="project" value="TreeGrafter"/>
</dbReference>
<dbReference type="GO" id="GO:0005544">
    <property type="term" value="F:calcium-dependent phospholipid binding"/>
    <property type="evidence" value="ECO:0007669"/>
    <property type="project" value="InterPro"/>
</dbReference>
<comment type="similarity">
    <text evidence="4">Belongs to the copine family.</text>
</comment>
<dbReference type="OrthoDB" id="5855668at2759"/>
<dbReference type="PANTHER" id="PTHR10857">
    <property type="entry name" value="COPINE"/>
    <property type="match status" value="1"/>
</dbReference>
<dbReference type="GO" id="GO:0005737">
    <property type="term" value="C:cytoplasm"/>
    <property type="evidence" value="ECO:0007669"/>
    <property type="project" value="UniProtKB-SubCell"/>
</dbReference>
<dbReference type="SMART" id="SM00327">
    <property type="entry name" value="VWA"/>
    <property type="match status" value="1"/>
</dbReference>
<evidence type="ECO:0000256" key="10">
    <source>
        <dbReference type="ARBA" id="ARBA00023136"/>
    </source>
</evidence>
<keyword evidence="10" id="KW-0472">Membrane</keyword>
<gene>
    <name evidence="13" type="ORF">LSTR_LSTR013162</name>
</gene>